<keyword evidence="3" id="KW-1185">Reference proteome</keyword>
<gene>
    <name evidence="2" type="ORF">GRH90_00165</name>
</gene>
<organism evidence="2 3">
    <name type="scientific">Acerihabitans arboris</name>
    <dbReference type="NCBI Taxonomy" id="2691583"/>
    <lineage>
        <taxon>Bacteria</taxon>
        <taxon>Pseudomonadati</taxon>
        <taxon>Pseudomonadota</taxon>
        <taxon>Gammaproteobacteria</taxon>
        <taxon>Enterobacterales</taxon>
        <taxon>Pectobacteriaceae</taxon>
        <taxon>Acerihabitans</taxon>
    </lineage>
</organism>
<comment type="caution">
    <text evidence="2">The sequence shown here is derived from an EMBL/GenBank/DDBJ whole genome shotgun (WGS) entry which is preliminary data.</text>
</comment>
<keyword evidence="1" id="KW-1133">Transmembrane helix</keyword>
<dbReference type="AlphaFoldDB" id="A0A845SIK5"/>
<dbReference type="RefSeq" id="WP_162363880.1">
    <property type="nucleotide sequence ID" value="NZ_WUBS01000001.1"/>
</dbReference>
<protein>
    <submittedName>
        <fullName evidence="2">Uncharacterized protein</fullName>
    </submittedName>
</protein>
<dbReference type="EMBL" id="WUBS01000001">
    <property type="protein sequence ID" value="NDL61185.1"/>
    <property type="molecule type" value="Genomic_DNA"/>
</dbReference>
<evidence type="ECO:0000313" key="3">
    <source>
        <dbReference type="Proteomes" id="UP000461443"/>
    </source>
</evidence>
<keyword evidence="1" id="KW-0472">Membrane</keyword>
<reference evidence="2 3" key="2">
    <citation type="submission" date="2020-02" db="EMBL/GenBank/DDBJ databases">
        <title>The new genus of Enterobacteriales.</title>
        <authorList>
            <person name="Kim I.S."/>
        </authorList>
    </citation>
    <scope>NUCLEOTIDE SEQUENCE [LARGE SCALE GENOMIC DNA]</scope>
    <source>
        <strain evidence="2 3">SAP-6</strain>
    </source>
</reference>
<feature type="transmembrane region" description="Helical" evidence="1">
    <location>
        <begin position="351"/>
        <end position="371"/>
    </location>
</feature>
<proteinExistence type="predicted"/>
<evidence type="ECO:0000256" key="1">
    <source>
        <dbReference type="SAM" id="Phobius"/>
    </source>
</evidence>
<evidence type="ECO:0000313" key="2">
    <source>
        <dbReference type="EMBL" id="NDL61185.1"/>
    </source>
</evidence>
<accession>A0A845SIK5</accession>
<keyword evidence="1" id="KW-0812">Transmembrane</keyword>
<dbReference type="Proteomes" id="UP000461443">
    <property type="component" value="Unassembled WGS sequence"/>
</dbReference>
<reference evidence="2 3" key="1">
    <citation type="submission" date="2019-12" db="EMBL/GenBank/DDBJ databases">
        <authorList>
            <person name="Lee S.D."/>
        </authorList>
    </citation>
    <scope>NUCLEOTIDE SEQUENCE [LARGE SCALE GENOMIC DNA]</scope>
    <source>
        <strain evidence="2 3">SAP-6</strain>
    </source>
</reference>
<feature type="transmembrane region" description="Helical" evidence="1">
    <location>
        <begin position="377"/>
        <end position="395"/>
    </location>
</feature>
<sequence length="411" mass="43307">MPSTRPGSAEHQIVLHLRHELRQHPMATFYERGRLMIDFIGAVMSNDFAVISGTLPRCIVNVITVATRTGTIVALATLLRQLAGFALENNFRQLGATASLPPRVVAGIVSMLIGPALNLAGAVRDERNGTATRASRASRIAMGLLSAGALMAVASHRPAFTLGSLMGSFGLQTLTYTLMRDLLQLFFPLHDNGGMNAGGLICSSLFYGAAQGVLGVAMANLAPHSGAGYAIDEADRIAKHMAQWASDASLAAVVIQPDVVHDLLRSALNAFTEVFDDLQRPALMRWFAKPHDGLREHHDAEAIPAKSGVPPPRAQGVRIGLGRPRIGKGRWPTAGQAAEQFFTTNAMRTSYFAGVVSIALTAASALNGANLSHIDKILVVNSLVAGLVMAGYPAFIAAHGKPATAPCAASS</sequence>
<name>A0A845SIK5_9GAMM</name>